<dbReference type="Gene3D" id="2.40.100.10">
    <property type="entry name" value="Cyclophilin-like"/>
    <property type="match status" value="1"/>
</dbReference>
<protein>
    <submittedName>
        <fullName evidence="5">Inhibitor of KinA</fullName>
    </submittedName>
</protein>
<keyword evidence="3" id="KW-0067">ATP-binding</keyword>
<dbReference type="SMART" id="SM00796">
    <property type="entry name" value="AHS1"/>
    <property type="match status" value="1"/>
</dbReference>
<evidence type="ECO:0000256" key="3">
    <source>
        <dbReference type="ARBA" id="ARBA00022840"/>
    </source>
</evidence>
<dbReference type="InterPro" id="IPR003833">
    <property type="entry name" value="CT_C_D"/>
</dbReference>
<accession>A0A1W2BA15</accession>
<dbReference type="SUPFAM" id="SSF50891">
    <property type="entry name" value="Cyclophilin-like"/>
    <property type="match status" value="1"/>
</dbReference>
<dbReference type="InterPro" id="IPR029000">
    <property type="entry name" value="Cyclophilin-like_dom_sf"/>
</dbReference>
<dbReference type="GO" id="GO:0005524">
    <property type="term" value="F:ATP binding"/>
    <property type="evidence" value="ECO:0007669"/>
    <property type="project" value="UniProtKB-KW"/>
</dbReference>
<proteinExistence type="predicted"/>
<dbReference type="EMBL" id="FWYB01000002">
    <property type="protein sequence ID" value="SMC69863.1"/>
    <property type="molecule type" value="Genomic_DNA"/>
</dbReference>
<evidence type="ECO:0000256" key="1">
    <source>
        <dbReference type="ARBA" id="ARBA00022741"/>
    </source>
</evidence>
<dbReference type="NCBIfam" id="TIGR00370">
    <property type="entry name" value="5-oxoprolinase subunit PxpB"/>
    <property type="match status" value="1"/>
</dbReference>
<reference evidence="5 6" key="1">
    <citation type="submission" date="2017-04" db="EMBL/GenBank/DDBJ databases">
        <authorList>
            <person name="Afonso C.L."/>
            <person name="Miller P.J."/>
            <person name="Scott M.A."/>
            <person name="Spackman E."/>
            <person name="Goraichik I."/>
            <person name="Dimitrov K.M."/>
            <person name="Suarez D.L."/>
            <person name="Swayne D.E."/>
        </authorList>
    </citation>
    <scope>NUCLEOTIDE SEQUENCE [LARGE SCALE GENOMIC DNA]</scope>
    <source>
        <strain evidence="5 6">DSM 19625</strain>
    </source>
</reference>
<evidence type="ECO:0000256" key="2">
    <source>
        <dbReference type="ARBA" id="ARBA00022801"/>
    </source>
</evidence>
<dbReference type="PANTHER" id="PTHR34698">
    <property type="entry name" value="5-OXOPROLINASE SUBUNIT B"/>
    <property type="match status" value="1"/>
</dbReference>
<feature type="domain" description="Carboxyltransferase" evidence="4">
    <location>
        <begin position="7"/>
        <end position="209"/>
    </location>
</feature>
<dbReference type="SUPFAM" id="SSF160467">
    <property type="entry name" value="PH0987 N-terminal domain-like"/>
    <property type="match status" value="1"/>
</dbReference>
<evidence type="ECO:0000313" key="6">
    <source>
        <dbReference type="Proteomes" id="UP000192678"/>
    </source>
</evidence>
<dbReference type="Proteomes" id="UP000192678">
    <property type="component" value="Unassembled WGS sequence"/>
</dbReference>
<dbReference type="RefSeq" id="WP_084287927.1">
    <property type="nucleotide sequence ID" value="NZ_FWYB01000002.1"/>
</dbReference>
<evidence type="ECO:0000313" key="5">
    <source>
        <dbReference type="EMBL" id="SMC69863.1"/>
    </source>
</evidence>
<dbReference type="GO" id="GO:0016787">
    <property type="term" value="F:hydrolase activity"/>
    <property type="evidence" value="ECO:0007669"/>
    <property type="project" value="UniProtKB-KW"/>
</dbReference>
<dbReference type="Gene3D" id="3.30.1360.40">
    <property type="match status" value="1"/>
</dbReference>
<keyword evidence="2" id="KW-0378">Hydrolase</keyword>
<keyword evidence="1" id="KW-0547">Nucleotide-binding</keyword>
<organism evidence="5 6">
    <name type="scientific">Pedobacter nyackensis</name>
    <dbReference type="NCBI Taxonomy" id="475255"/>
    <lineage>
        <taxon>Bacteria</taxon>
        <taxon>Pseudomonadati</taxon>
        <taxon>Bacteroidota</taxon>
        <taxon>Sphingobacteriia</taxon>
        <taxon>Sphingobacteriales</taxon>
        <taxon>Sphingobacteriaceae</taxon>
        <taxon>Pedobacter</taxon>
    </lineage>
</organism>
<dbReference type="STRING" id="475255.SAMN04488101_102253"/>
<gene>
    <name evidence="5" type="ORF">SAMN04488101_102253</name>
</gene>
<sequence length="235" mass="25509">MKAVETIQYYPLGDSAIVIQLGNEISESIQHHISSICSFLEDYSFEGFIEYVPAFTTVTIFYDALITDYETAQSLLQDMLLEIMEGIEEKDAPVVEIPVLYGGTQGPDLSDVATHAGISETEVIALHTAGEYLVYMIGFAPGFPYLGGMNEKIATPRKETPRSKIAAGSVGIAGAQTGVYPIETPGGWQIIGQTPLKLFDVERQPPALLKAGDKLRFVAINEAEFNKIKGQANGD</sequence>
<name>A0A1W2BA15_9SPHI</name>
<keyword evidence="6" id="KW-1185">Reference proteome</keyword>
<dbReference type="PANTHER" id="PTHR34698:SF2">
    <property type="entry name" value="5-OXOPROLINASE SUBUNIT B"/>
    <property type="match status" value="1"/>
</dbReference>
<dbReference type="Pfam" id="PF02682">
    <property type="entry name" value="CT_C_D"/>
    <property type="match status" value="1"/>
</dbReference>
<dbReference type="InterPro" id="IPR010016">
    <property type="entry name" value="PxpB"/>
</dbReference>
<evidence type="ECO:0000259" key="4">
    <source>
        <dbReference type="SMART" id="SM00796"/>
    </source>
</evidence>
<dbReference type="AlphaFoldDB" id="A0A1W2BA15"/>
<dbReference type="OrthoDB" id="9778567at2"/>